<dbReference type="InterPro" id="IPR027417">
    <property type="entry name" value="P-loop_NTPase"/>
</dbReference>
<dbReference type="InterPro" id="IPR041562">
    <property type="entry name" value="MCM_lid"/>
</dbReference>
<keyword evidence="4" id="KW-1185">Reference proteome</keyword>
<organism evidence="3 4">
    <name type="scientific">Trichoderma arundinaceum</name>
    <dbReference type="NCBI Taxonomy" id="490622"/>
    <lineage>
        <taxon>Eukaryota</taxon>
        <taxon>Fungi</taxon>
        <taxon>Dikarya</taxon>
        <taxon>Ascomycota</taxon>
        <taxon>Pezizomycotina</taxon>
        <taxon>Sordariomycetes</taxon>
        <taxon>Hypocreomycetidae</taxon>
        <taxon>Hypocreales</taxon>
        <taxon>Hypocreaceae</taxon>
        <taxon>Trichoderma</taxon>
    </lineage>
</organism>
<comment type="caution">
    <text evidence="3">The sequence shown here is derived from an EMBL/GenBank/DDBJ whole genome shotgun (WGS) entry which is preliminary data.</text>
</comment>
<gene>
    <name evidence="3" type="ORF">TARUN_7851</name>
</gene>
<dbReference type="OrthoDB" id="844at2759"/>
<dbReference type="GO" id="GO:0017116">
    <property type="term" value="F:single-stranded DNA helicase activity"/>
    <property type="evidence" value="ECO:0007669"/>
    <property type="project" value="TreeGrafter"/>
</dbReference>
<accession>A0A395NEK8</accession>
<name>A0A395NEK8_TRIAR</name>
<evidence type="ECO:0000313" key="4">
    <source>
        <dbReference type="Proteomes" id="UP000266272"/>
    </source>
</evidence>
<dbReference type="GO" id="GO:0005524">
    <property type="term" value="F:ATP binding"/>
    <property type="evidence" value="ECO:0007669"/>
    <property type="project" value="InterPro"/>
</dbReference>
<feature type="domain" description="MCM AAA-lid" evidence="2">
    <location>
        <begin position="83"/>
        <end position="166"/>
    </location>
</feature>
<dbReference type="PANTHER" id="PTHR11630:SF44">
    <property type="entry name" value="DNA REPLICATION LICENSING FACTOR MCM2"/>
    <property type="match status" value="1"/>
</dbReference>
<dbReference type="GO" id="GO:0043138">
    <property type="term" value="F:3'-5' DNA helicase activity"/>
    <property type="evidence" value="ECO:0007669"/>
    <property type="project" value="TreeGrafter"/>
</dbReference>
<feature type="region of interest" description="Disordered" evidence="1">
    <location>
        <begin position="41"/>
        <end position="77"/>
    </location>
</feature>
<dbReference type="Pfam" id="PF17855">
    <property type="entry name" value="MCM_lid"/>
    <property type="match status" value="1"/>
</dbReference>
<proteinExistence type="predicted"/>
<evidence type="ECO:0000256" key="1">
    <source>
        <dbReference type="SAM" id="MobiDB-lite"/>
    </source>
</evidence>
<dbReference type="Proteomes" id="UP000266272">
    <property type="component" value="Unassembled WGS sequence"/>
</dbReference>
<dbReference type="GO" id="GO:1902975">
    <property type="term" value="P:mitotic DNA replication initiation"/>
    <property type="evidence" value="ECO:0007669"/>
    <property type="project" value="TreeGrafter"/>
</dbReference>
<dbReference type="GO" id="GO:0000727">
    <property type="term" value="P:double-strand break repair via break-induced replication"/>
    <property type="evidence" value="ECO:0007669"/>
    <property type="project" value="TreeGrafter"/>
</dbReference>
<dbReference type="GO" id="GO:0003697">
    <property type="term" value="F:single-stranded DNA binding"/>
    <property type="evidence" value="ECO:0007669"/>
    <property type="project" value="TreeGrafter"/>
</dbReference>
<protein>
    <submittedName>
        <fullName evidence="3">Dna replication licensing factor mcm2</fullName>
    </submittedName>
</protein>
<dbReference type="GO" id="GO:0005634">
    <property type="term" value="C:nucleus"/>
    <property type="evidence" value="ECO:0007669"/>
    <property type="project" value="TreeGrafter"/>
</dbReference>
<dbReference type="InterPro" id="IPR031327">
    <property type="entry name" value="MCM"/>
</dbReference>
<sequence length="210" mass="23165">MIPFSANVELTEPIFDILFVVRDLVEPSEDQRLARFIVGSHGQSHPSSQALPEQSNSTQESAMDTQQTAASRVQRNGTEIPQELLRKNILYAQERCSPKLYYMDEDKVARLFADMRRESLATGAYPITVLHLKAIIRISEAFCRMRLSEYCSAKDIGRAIAVTVESSVGSQKVSCTKALARASAKYTLARPGAQKGANGSGQRRPEAVMA</sequence>
<dbReference type="PANTHER" id="PTHR11630">
    <property type="entry name" value="DNA REPLICATION LICENSING FACTOR MCM FAMILY MEMBER"/>
    <property type="match status" value="1"/>
</dbReference>
<evidence type="ECO:0000313" key="3">
    <source>
        <dbReference type="EMBL" id="RFU74399.1"/>
    </source>
</evidence>
<dbReference type="GO" id="GO:0042555">
    <property type="term" value="C:MCM complex"/>
    <property type="evidence" value="ECO:0007669"/>
    <property type="project" value="TreeGrafter"/>
</dbReference>
<dbReference type="EMBL" id="PXOA01000540">
    <property type="protein sequence ID" value="RFU74399.1"/>
    <property type="molecule type" value="Genomic_DNA"/>
</dbReference>
<evidence type="ECO:0000259" key="2">
    <source>
        <dbReference type="Pfam" id="PF17855"/>
    </source>
</evidence>
<feature type="region of interest" description="Disordered" evidence="1">
    <location>
        <begin position="191"/>
        <end position="210"/>
    </location>
</feature>
<reference evidence="3 4" key="1">
    <citation type="journal article" date="2018" name="PLoS Pathog.">
        <title>Evolution of structural diversity of trichothecenes, a family of toxins produced by plant pathogenic and entomopathogenic fungi.</title>
        <authorList>
            <person name="Proctor R.H."/>
            <person name="McCormick S.P."/>
            <person name="Kim H.S."/>
            <person name="Cardoza R.E."/>
            <person name="Stanley A.M."/>
            <person name="Lindo L."/>
            <person name="Kelly A."/>
            <person name="Brown D.W."/>
            <person name="Lee T."/>
            <person name="Vaughan M.M."/>
            <person name="Alexander N.J."/>
            <person name="Busman M."/>
            <person name="Gutierrez S."/>
        </authorList>
    </citation>
    <scope>NUCLEOTIDE SEQUENCE [LARGE SCALE GENOMIC DNA]</scope>
    <source>
        <strain evidence="3 4">IBT 40837</strain>
    </source>
</reference>
<dbReference type="STRING" id="490622.A0A395NEK8"/>
<dbReference type="AlphaFoldDB" id="A0A395NEK8"/>
<dbReference type="Gene3D" id="3.40.50.300">
    <property type="entry name" value="P-loop containing nucleotide triphosphate hydrolases"/>
    <property type="match status" value="1"/>
</dbReference>